<evidence type="ECO:0000313" key="1">
    <source>
        <dbReference type="EMBL" id="CDF05037.1"/>
    </source>
</evidence>
<proteinExistence type="predicted"/>
<protein>
    <submittedName>
        <fullName evidence="1">Uncharacterized protein</fullName>
    </submittedName>
</protein>
<dbReference type="Proteomes" id="UP000017908">
    <property type="component" value="Unassembled WGS sequence"/>
</dbReference>
<sequence length="399" mass="44452">MFFFHEVDEAPGIGQTADGDDADDIVIQGQCRLFDAFQATDFFKVQKFFVSRFARLQIDQGPQSRFHDAAAVAKNRTAAGRLAKDGVIIRILQAVEVDLGVFDPFRQFTSRNAVVRIADFRLLPIAAGSIPFRPGNFGFLRRTRRDADRHDVGRIDFHAFGKIGLDHRTEHADRALGRRQVRNQFREKDFRKFNPRRAAAGELRQEFFLIVHAVQEFRCFFHDGQVSAKVRIEDVIPAESPQGGNHLALDDGAEGQAKFIAKSDADSRCRLEDDDFLRVIDCLLDGIALGYSRRRTEHARQGTLAAVDANRHVTRTFQRIIARHGHDIGTAPTAKGTVLALFRIELDGNIAVFDGDAAVELFKAAGKGDIAFLFGLHIDGIAAANGDDVGNIFRRTAPR</sequence>
<reference evidence="1" key="1">
    <citation type="submission" date="2012-11" db="EMBL/GenBank/DDBJ databases">
        <title>Dependencies among metagenomic species, viruses, plasmids and units of genetic variation.</title>
        <authorList>
            <person name="Nielsen H.B."/>
            <person name="Almeida M."/>
            <person name="Juncker A.S."/>
            <person name="Rasmussen S."/>
            <person name="Li J."/>
            <person name="Sunagawa S."/>
            <person name="Plichta D."/>
            <person name="Gautier L."/>
            <person name="Le Chatelier E."/>
            <person name="Peletier E."/>
            <person name="Bonde I."/>
            <person name="Nielsen T."/>
            <person name="Manichanh C."/>
            <person name="Arumugam M."/>
            <person name="Batto J."/>
            <person name="Santos M.B.Q.D."/>
            <person name="Blom N."/>
            <person name="Borruel N."/>
            <person name="Burgdorf K.S."/>
            <person name="Boumezbeur F."/>
            <person name="Casellas F."/>
            <person name="Dore J."/>
            <person name="Guarner F."/>
            <person name="Hansen T."/>
            <person name="Hildebrand F."/>
            <person name="Kaas R.S."/>
            <person name="Kennedy S."/>
            <person name="Kristiansen K."/>
            <person name="Kultima J.R."/>
            <person name="Leonard P."/>
            <person name="Levenez F."/>
            <person name="Lund O."/>
            <person name="Moumen B."/>
            <person name="Le Paslier D."/>
            <person name="Pons N."/>
            <person name="Pedersen O."/>
            <person name="Prifti E."/>
            <person name="Qin J."/>
            <person name="Raes J."/>
            <person name="Tap J."/>
            <person name="Tims S."/>
            <person name="Ussery D.W."/>
            <person name="Yamada T."/>
            <person name="MetaHit consortium"/>
            <person name="Renault P."/>
            <person name="Sicheritz-Ponten T."/>
            <person name="Bork P."/>
            <person name="Wang J."/>
            <person name="Brunak S."/>
            <person name="Ehrlich S.D."/>
        </authorList>
    </citation>
    <scope>NUCLEOTIDE SEQUENCE [LARGE SCALE GENOMIC DNA]</scope>
</reference>
<accession>R7MYT7</accession>
<organism evidence="1">
    <name type="scientific">Megasphaera elsdenii CAG:570</name>
    <dbReference type="NCBI Taxonomy" id="1263087"/>
    <lineage>
        <taxon>Bacteria</taxon>
        <taxon>Bacillati</taxon>
        <taxon>Bacillota</taxon>
        <taxon>Negativicutes</taxon>
        <taxon>Veillonellales</taxon>
        <taxon>Veillonellaceae</taxon>
        <taxon>Megasphaera</taxon>
    </lineage>
</organism>
<dbReference type="EMBL" id="CBKE010000187">
    <property type="protein sequence ID" value="CDF05037.1"/>
    <property type="molecule type" value="Genomic_DNA"/>
</dbReference>
<name>R7MYT7_MEGEL</name>
<gene>
    <name evidence="1" type="ORF">BN715_01329</name>
</gene>
<comment type="caution">
    <text evidence="1">The sequence shown here is derived from an EMBL/GenBank/DDBJ whole genome shotgun (WGS) entry which is preliminary data.</text>
</comment>
<dbReference type="AlphaFoldDB" id="R7MYT7"/>